<evidence type="ECO:0000256" key="2">
    <source>
        <dbReference type="ARBA" id="ARBA00023125"/>
    </source>
</evidence>
<keyword evidence="1" id="KW-0805">Transcription regulation</keyword>
<evidence type="ECO:0000313" key="5">
    <source>
        <dbReference type="EMBL" id="OKY93788.1"/>
    </source>
</evidence>
<evidence type="ECO:0000256" key="1">
    <source>
        <dbReference type="ARBA" id="ARBA00023015"/>
    </source>
</evidence>
<dbReference type="SMART" id="SM00342">
    <property type="entry name" value="HTH_ARAC"/>
    <property type="match status" value="1"/>
</dbReference>
<keyword evidence="2" id="KW-0238">DNA-binding</keyword>
<dbReference type="PROSITE" id="PS00041">
    <property type="entry name" value="HTH_ARAC_FAMILY_1"/>
    <property type="match status" value="1"/>
</dbReference>
<comment type="caution">
    <text evidence="5">The sequence shown here is derived from an EMBL/GenBank/DDBJ whole genome shotgun (WGS) entry which is preliminary data.</text>
</comment>
<name>A0A1Q6F4Q6_9BACT</name>
<reference evidence="5 6" key="1">
    <citation type="journal article" date="2016" name="Nat. Biotechnol.">
        <title>Measurement of bacterial replication rates in microbial communities.</title>
        <authorList>
            <person name="Brown C.T."/>
            <person name="Olm M.R."/>
            <person name="Thomas B.C."/>
            <person name="Banfield J.F."/>
        </authorList>
    </citation>
    <scope>NUCLEOTIDE SEQUENCE [LARGE SCALE GENOMIC DNA]</scope>
    <source>
        <strain evidence="5">CAG:67_53_122</strain>
    </source>
</reference>
<protein>
    <submittedName>
        <fullName evidence="5">AraC family transcriptional regulator</fullName>
    </submittedName>
</protein>
<dbReference type="PROSITE" id="PS01124">
    <property type="entry name" value="HTH_ARAC_FAMILY_2"/>
    <property type="match status" value="1"/>
</dbReference>
<dbReference type="InterPro" id="IPR018060">
    <property type="entry name" value="HTH_AraC"/>
</dbReference>
<dbReference type="InterPro" id="IPR018062">
    <property type="entry name" value="HTH_AraC-typ_CS"/>
</dbReference>
<dbReference type="Gene3D" id="1.10.10.60">
    <property type="entry name" value="Homeodomain-like"/>
    <property type="match status" value="1"/>
</dbReference>
<dbReference type="InterPro" id="IPR009057">
    <property type="entry name" value="Homeodomain-like_sf"/>
</dbReference>
<keyword evidence="3" id="KW-0804">Transcription</keyword>
<dbReference type="Proteomes" id="UP000187417">
    <property type="component" value="Unassembled WGS sequence"/>
</dbReference>
<evidence type="ECO:0000256" key="3">
    <source>
        <dbReference type="ARBA" id="ARBA00023163"/>
    </source>
</evidence>
<evidence type="ECO:0000259" key="4">
    <source>
        <dbReference type="PROSITE" id="PS01124"/>
    </source>
</evidence>
<dbReference type="AlphaFoldDB" id="A0A1Q6F4Q6"/>
<proteinExistence type="predicted"/>
<dbReference type="Pfam" id="PF12833">
    <property type="entry name" value="HTH_18"/>
    <property type="match status" value="1"/>
</dbReference>
<sequence length="186" mass="21144">MKLFIKNMVCPRCILVVRDILRQAGIEASSVVLGEAVLPAELTAERRKELDEALRAVGFELIDDRRKQTVERVKNTVIELVREKDAALRTNLSDYIADRLHQDYGAVSSLFSEIENTTIEQYFIAQKIERVKELLVYGELSLGEIADKLNYSSTAHLSAQFKKVTGLTPSHFRKIGENRRKPLDKV</sequence>
<dbReference type="RefSeq" id="WP_195403374.1">
    <property type="nucleotide sequence ID" value="NZ_BAAFLA010000014.1"/>
</dbReference>
<dbReference type="EMBL" id="MNQH01000032">
    <property type="protein sequence ID" value="OKY93788.1"/>
    <property type="molecule type" value="Genomic_DNA"/>
</dbReference>
<dbReference type="PANTHER" id="PTHR43280:SF2">
    <property type="entry name" value="HTH-TYPE TRANSCRIPTIONAL REGULATOR EXSA"/>
    <property type="match status" value="1"/>
</dbReference>
<gene>
    <name evidence="5" type="ORF">BHV66_07725</name>
</gene>
<dbReference type="GO" id="GO:0043565">
    <property type="term" value="F:sequence-specific DNA binding"/>
    <property type="evidence" value="ECO:0007669"/>
    <property type="project" value="InterPro"/>
</dbReference>
<accession>A0A1Q6F4Q6</accession>
<dbReference type="STRING" id="28117.BHV66_07725"/>
<dbReference type="PANTHER" id="PTHR43280">
    <property type="entry name" value="ARAC-FAMILY TRANSCRIPTIONAL REGULATOR"/>
    <property type="match status" value="1"/>
</dbReference>
<feature type="domain" description="HTH araC/xylS-type" evidence="4">
    <location>
        <begin position="71"/>
        <end position="175"/>
    </location>
</feature>
<organism evidence="5 6">
    <name type="scientific">Alistipes putredinis</name>
    <dbReference type="NCBI Taxonomy" id="28117"/>
    <lineage>
        <taxon>Bacteria</taxon>
        <taxon>Pseudomonadati</taxon>
        <taxon>Bacteroidota</taxon>
        <taxon>Bacteroidia</taxon>
        <taxon>Bacteroidales</taxon>
        <taxon>Rikenellaceae</taxon>
        <taxon>Alistipes</taxon>
    </lineage>
</organism>
<dbReference type="SUPFAM" id="SSF46689">
    <property type="entry name" value="Homeodomain-like"/>
    <property type="match status" value="1"/>
</dbReference>
<evidence type="ECO:0000313" key="6">
    <source>
        <dbReference type="Proteomes" id="UP000187417"/>
    </source>
</evidence>
<dbReference type="GO" id="GO:0003700">
    <property type="term" value="F:DNA-binding transcription factor activity"/>
    <property type="evidence" value="ECO:0007669"/>
    <property type="project" value="InterPro"/>
</dbReference>